<evidence type="ECO:0000313" key="2">
    <source>
        <dbReference type="EMBL" id="CAI9271830.1"/>
    </source>
</evidence>
<accession>A0AA35YAY2</accession>
<sequence length="136" mass="15125">MHYYSSFPIGRCPSLCAPQLTMNTENHKMSGGVHKAGETFAVQIKGRLTKATHIEQLLPRSFLCLSLYSHLIRPYSFSPAYFPILRQNPSLHGTGTKLISGRGPLLGSFKTNDKNTPTNRPNPSRELTPASLRAMR</sequence>
<reference evidence="2" key="1">
    <citation type="submission" date="2023-04" db="EMBL/GenBank/DDBJ databases">
        <authorList>
            <person name="Vijverberg K."/>
            <person name="Xiong W."/>
            <person name="Schranz E."/>
        </authorList>
    </citation>
    <scope>NUCLEOTIDE SEQUENCE</scope>
</reference>
<proteinExistence type="predicted"/>
<dbReference type="AlphaFoldDB" id="A0AA35YAY2"/>
<organism evidence="2 3">
    <name type="scientific">Lactuca saligna</name>
    <name type="common">Willowleaf lettuce</name>
    <dbReference type="NCBI Taxonomy" id="75948"/>
    <lineage>
        <taxon>Eukaryota</taxon>
        <taxon>Viridiplantae</taxon>
        <taxon>Streptophyta</taxon>
        <taxon>Embryophyta</taxon>
        <taxon>Tracheophyta</taxon>
        <taxon>Spermatophyta</taxon>
        <taxon>Magnoliopsida</taxon>
        <taxon>eudicotyledons</taxon>
        <taxon>Gunneridae</taxon>
        <taxon>Pentapetalae</taxon>
        <taxon>asterids</taxon>
        <taxon>campanulids</taxon>
        <taxon>Asterales</taxon>
        <taxon>Asteraceae</taxon>
        <taxon>Cichorioideae</taxon>
        <taxon>Cichorieae</taxon>
        <taxon>Lactucinae</taxon>
        <taxon>Lactuca</taxon>
    </lineage>
</organism>
<protein>
    <submittedName>
        <fullName evidence="2">Uncharacterized protein</fullName>
    </submittedName>
</protein>
<keyword evidence="3" id="KW-1185">Reference proteome</keyword>
<dbReference type="Proteomes" id="UP001177003">
    <property type="component" value="Chromosome 2"/>
</dbReference>
<name>A0AA35YAY2_LACSI</name>
<dbReference type="EMBL" id="OX465078">
    <property type="protein sequence ID" value="CAI9271830.1"/>
    <property type="molecule type" value="Genomic_DNA"/>
</dbReference>
<gene>
    <name evidence="2" type="ORF">LSALG_LOCUS12084</name>
</gene>
<feature type="region of interest" description="Disordered" evidence="1">
    <location>
        <begin position="102"/>
        <end position="136"/>
    </location>
</feature>
<evidence type="ECO:0000313" key="3">
    <source>
        <dbReference type="Proteomes" id="UP001177003"/>
    </source>
</evidence>
<evidence type="ECO:0000256" key="1">
    <source>
        <dbReference type="SAM" id="MobiDB-lite"/>
    </source>
</evidence>